<evidence type="ECO:0000313" key="3">
    <source>
        <dbReference type="Proteomes" id="UP000276133"/>
    </source>
</evidence>
<keyword evidence="1" id="KW-1133">Transmembrane helix</keyword>
<protein>
    <submittedName>
        <fullName evidence="2">Uncharacterized protein</fullName>
    </submittedName>
</protein>
<proteinExistence type="predicted"/>
<dbReference type="EMBL" id="REGN01002617">
    <property type="protein sequence ID" value="RNA27011.1"/>
    <property type="molecule type" value="Genomic_DNA"/>
</dbReference>
<feature type="transmembrane region" description="Helical" evidence="1">
    <location>
        <begin position="154"/>
        <end position="173"/>
    </location>
</feature>
<keyword evidence="3" id="KW-1185">Reference proteome</keyword>
<keyword evidence="1" id="KW-0812">Transmembrane</keyword>
<comment type="caution">
    <text evidence="2">The sequence shown here is derived from an EMBL/GenBank/DDBJ whole genome shotgun (WGS) entry which is preliminary data.</text>
</comment>
<evidence type="ECO:0000313" key="2">
    <source>
        <dbReference type="EMBL" id="RNA27011.1"/>
    </source>
</evidence>
<dbReference type="AlphaFoldDB" id="A0A3M7RTX3"/>
<feature type="transmembrane region" description="Helical" evidence="1">
    <location>
        <begin position="185"/>
        <end position="203"/>
    </location>
</feature>
<organism evidence="2 3">
    <name type="scientific">Brachionus plicatilis</name>
    <name type="common">Marine rotifer</name>
    <name type="synonym">Brachionus muelleri</name>
    <dbReference type="NCBI Taxonomy" id="10195"/>
    <lineage>
        <taxon>Eukaryota</taxon>
        <taxon>Metazoa</taxon>
        <taxon>Spiralia</taxon>
        <taxon>Gnathifera</taxon>
        <taxon>Rotifera</taxon>
        <taxon>Eurotatoria</taxon>
        <taxon>Monogononta</taxon>
        <taxon>Pseudotrocha</taxon>
        <taxon>Ploima</taxon>
        <taxon>Brachionidae</taxon>
        <taxon>Brachionus</taxon>
    </lineage>
</organism>
<reference evidence="2 3" key="1">
    <citation type="journal article" date="2018" name="Sci. Rep.">
        <title>Genomic signatures of local adaptation to the degree of environmental predictability in rotifers.</title>
        <authorList>
            <person name="Franch-Gras L."/>
            <person name="Hahn C."/>
            <person name="Garcia-Roger E.M."/>
            <person name="Carmona M.J."/>
            <person name="Serra M."/>
            <person name="Gomez A."/>
        </authorList>
    </citation>
    <scope>NUCLEOTIDE SEQUENCE [LARGE SCALE GENOMIC DNA]</scope>
    <source>
        <strain evidence="2">HYR1</strain>
    </source>
</reference>
<evidence type="ECO:0000256" key="1">
    <source>
        <dbReference type="SAM" id="Phobius"/>
    </source>
</evidence>
<gene>
    <name evidence="2" type="ORF">BpHYR1_047361</name>
</gene>
<feature type="transmembrane region" description="Helical" evidence="1">
    <location>
        <begin position="61"/>
        <end position="80"/>
    </location>
</feature>
<sequence length="205" mass="24116">MSGTLSSNGRETFLSRAHNERLRSWLSSGSFAVFALLVEYFTGSSVRFELLASLFEVKNRLLCPSITRTTFGIVLFFCLFGDRKDNLNELSKTRVQKTEIDKNHKFKYNAQTDELTFSLYVFFLSLYNIIYDNFIKIFLTGNYISSFNSSKFEYILLIFFFSMYLDLVQLSRYHFFEKKGKSIKYLLIIWLNSTIGTHLFYLSKF</sequence>
<dbReference type="Proteomes" id="UP000276133">
    <property type="component" value="Unassembled WGS sequence"/>
</dbReference>
<feature type="transmembrane region" description="Helical" evidence="1">
    <location>
        <begin position="22"/>
        <end position="41"/>
    </location>
</feature>
<accession>A0A3M7RTX3</accession>
<name>A0A3M7RTX3_BRAPC</name>
<keyword evidence="1" id="KW-0472">Membrane</keyword>
<feature type="transmembrane region" description="Helical" evidence="1">
    <location>
        <begin position="115"/>
        <end position="134"/>
    </location>
</feature>